<dbReference type="InterPro" id="IPR036259">
    <property type="entry name" value="MFS_trans_sf"/>
</dbReference>
<feature type="transmembrane region" description="Helical" evidence="6">
    <location>
        <begin position="70"/>
        <end position="92"/>
    </location>
</feature>
<feature type="transmembrane region" description="Helical" evidence="6">
    <location>
        <begin position="112"/>
        <end position="134"/>
    </location>
</feature>
<evidence type="ECO:0000256" key="3">
    <source>
        <dbReference type="ARBA" id="ARBA00022692"/>
    </source>
</evidence>
<evidence type="ECO:0000256" key="5">
    <source>
        <dbReference type="ARBA" id="ARBA00023136"/>
    </source>
</evidence>
<comment type="caution">
    <text evidence="8">The sequence shown here is derived from an EMBL/GenBank/DDBJ whole genome shotgun (WGS) entry which is preliminary data.</text>
</comment>
<feature type="transmembrane region" description="Helical" evidence="6">
    <location>
        <begin position="431"/>
        <end position="451"/>
    </location>
</feature>
<dbReference type="InterPro" id="IPR011701">
    <property type="entry name" value="MFS"/>
</dbReference>
<feature type="transmembrane region" description="Helical" evidence="6">
    <location>
        <begin position="234"/>
        <end position="256"/>
    </location>
</feature>
<dbReference type="PANTHER" id="PTHR43791">
    <property type="entry name" value="PERMEASE-RELATED"/>
    <property type="match status" value="1"/>
</dbReference>
<protein>
    <submittedName>
        <fullName evidence="8">MFS general substrate transporter</fullName>
    </submittedName>
</protein>
<proteinExistence type="predicted"/>
<dbReference type="AlphaFoldDB" id="A0AA39J3I3"/>
<feature type="transmembrane region" description="Helical" evidence="6">
    <location>
        <begin position="367"/>
        <end position="386"/>
    </location>
</feature>
<dbReference type="InterPro" id="IPR020846">
    <property type="entry name" value="MFS_dom"/>
</dbReference>
<dbReference type="GO" id="GO:0022857">
    <property type="term" value="F:transmembrane transporter activity"/>
    <property type="evidence" value="ECO:0007669"/>
    <property type="project" value="InterPro"/>
</dbReference>
<dbReference type="GO" id="GO:0016020">
    <property type="term" value="C:membrane"/>
    <property type="evidence" value="ECO:0007669"/>
    <property type="project" value="UniProtKB-SubCell"/>
</dbReference>
<keyword evidence="9" id="KW-1185">Reference proteome</keyword>
<comment type="subcellular location">
    <subcellularLocation>
        <location evidence="1">Membrane</location>
        <topology evidence="1">Multi-pass membrane protein</topology>
    </subcellularLocation>
</comment>
<evidence type="ECO:0000256" key="4">
    <source>
        <dbReference type="ARBA" id="ARBA00022989"/>
    </source>
</evidence>
<feature type="transmembrane region" description="Helical" evidence="6">
    <location>
        <begin position="141"/>
        <end position="159"/>
    </location>
</feature>
<evidence type="ECO:0000313" key="8">
    <source>
        <dbReference type="EMBL" id="KAK0435398.1"/>
    </source>
</evidence>
<evidence type="ECO:0000259" key="7">
    <source>
        <dbReference type="PROSITE" id="PS50850"/>
    </source>
</evidence>
<feature type="transmembrane region" description="Helical" evidence="6">
    <location>
        <begin position="203"/>
        <end position="222"/>
    </location>
</feature>
<keyword evidence="2" id="KW-0813">Transport</keyword>
<sequence length="564" mass="61812">MTPVSVPHSFATPAVAASKEGRGGEAEIAIDDNDVIDVVAEKRCDTYVSLLPLILSPCGTRLLRQLDLRILPAVALTLILGSFAANLGNAIIPNADTGDSFLQVLHMSTHQFYAVAAASPLTTTLFQVPSNYILKYFSPSYWLAFLMLGWGATLMVMAASKNYITTLLLRFLLGAFEAGLAPGVVYFSTFWYRCQERSLRIAFVYASGTLGGAFGGSIAYGVASLNGVRSLEGWRWLFLIKGVPSILLAILVYLFLPSFPETSSWLSPDDRALAIRRMKQESSKSLSHDKITWAGAKSTLKDGRLYLHYLLSMVSCIPPISLALFAPTIINGLGYQGRNAQLFAVPPFAASFVATLGLPVVADKYRVWSMCCLVSYVIAGATFIVQGTLPPTAFKARYVLLCFGAMFSTIPMGPMPAWFTSNLRDTNATTLAIAFSSTLTTGGGIIGVFLYKPSEAPGYQTGHYTNGGILFFCAACIQLLRMIYKRRNKELQIGQNPWIVQRTRASYVSYHDMSWIDFSQSSSTQLLTPIPLPGFLYCLVESKVSSVWDVMIRRYRESLNPTLL</sequence>
<dbReference type="EMBL" id="JAUEPT010000063">
    <property type="protein sequence ID" value="KAK0435398.1"/>
    <property type="molecule type" value="Genomic_DNA"/>
</dbReference>
<evidence type="ECO:0000256" key="1">
    <source>
        <dbReference type="ARBA" id="ARBA00004141"/>
    </source>
</evidence>
<keyword evidence="3 6" id="KW-0812">Transmembrane</keyword>
<keyword evidence="5 6" id="KW-0472">Membrane</keyword>
<organism evidence="8 9">
    <name type="scientific">Armillaria borealis</name>
    <dbReference type="NCBI Taxonomy" id="47425"/>
    <lineage>
        <taxon>Eukaryota</taxon>
        <taxon>Fungi</taxon>
        <taxon>Dikarya</taxon>
        <taxon>Basidiomycota</taxon>
        <taxon>Agaricomycotina</taxon>
        <taxon>Agaricomycetes</taxon>
        <taxon>Agaricomycetidae</taxon>
        <taxon>Agaricales</taxon>
        <taxon>Marasmiineae</taxon>
        <taxon>Physalacriaceae</taxon>
        <taxon>Armillaria</taxon>
    </lineage>
</organism>
<feature type="transmembrane region" description="Helical" evidence="6">
    <location>
        <begin position="171"/>
        <end position="191"/>
    </location>
</feature>
<keyword evidence="4 6" id="KW-1133">Transmembrane helix</keyword>
<gene>
    <name evidence="8" type="ORF">EV421DRAFT_1716723</name>
</gene>
<feature type="transmembrane region" description="Helical" evidence="6">
    <location>
        <begin position="306"/>
        <end position="330"/>
    </location>
</feature>
<evidence type="ECO:0000313" key="9">
    <source>
        <dbReference type="Proteomes" id="UP001175226"/>
    </source>
</evidence>
<dbReference type="Pfam" id="PF07690">
    <property type="entry name" value="MFS_1"/>
    <property type="match status" value="1"/>
</dbReference>
<accession>A0AA39J3I3</accession>
<dbReference type="SUPFAM" id="SSF103473">
    <property type="entry name" value="MFS general substrate transporter"/>
    <property type="match status" value="1"/>
</dbReference>
<reference evidence="8" key="1">
    <citation type="submission" date="2023-06" db="EMBL/GenBank/DDBJ databases">
        <authorList>
            <consortium name="Lawrence Berkeley National Laboratory"/>
            <person name="Ahrendt S."/>
            <person name="Sahu N."/>
            <person name="Indic B."/>
            <person name="Wong-Bajracharya J."/>
            <person name="Merenyi Z."/>
            <person name="Ke H.-M."/>
            <person name="Monk M."/>
            <person name="Kocsube S."/>
            <person name="Drula E."/>
            <person name="Lipzen A."/>
            <person name="Balint B."/>
            <person name="Henrissat B."/>
            <person name="Andreopoulos B."/>
            <person name="Martin F.M."/>
            <person name="Harder C.B."/>
            <person name="Rigling D."/>
            <person name="Ford K.L."/>
            <person name="Foster G.D."/>
            <person name="Pangilinan J."/>
            <person name="Papanicolaou A."/>
            <person name="Barry K."/>
            <person name="LaButti K."/>
            <person name="Viragh M."/>
            <person name="Koriabine M."/>
            <person name="Yan M."/>
            <person name="Riley R."/>
            <person name="Champramary S."/>
            <person name="Plett K.L."/>
            <person name="Tsai I.J."/>
            <person name="Slot J."/>
            <person name="Sipos G."/>
            <person name="Plett J."/>
            <person name="Nagy L.G."/>
            <person name="Grigoriev I.V."/>
        </authorList>
    </citation>
    <scope>NUCLEOTIDE SEQUENCE</scope>
    <source>
        <strain evidence="8">FPL87.14</strain>
    </source>
</reference>
<dbReference type="Proteomes" id="UP001175226">
    <property type="component" value="Unassembled WGS sequence"/>
</dbReference>
<dbReference type="PROSITE" id="PS50850">
    <property type="entry name" value="MFS"/>
    <property type="match status" value="1"/>
</dbReference>
<feature type="domain" description="Major facilitator superfamily (MFS) profile" evidence="7">
    <location>
        <begin position="74"/>
        <end position="490"/>
    </location>
</feature>
<feature type="transmembrane region" description="Helical" evidence="6">
    <location>
        <begin position="398"/>
        <end position="419"/>
    </location>
</feature>
<dbReference type="PANTHER" id="PTHR43791:SF49">
    <property type="entry name" value="TRANSPORTER, PUTATIVE (AFU_ORTHOLOGUE AFUA_4G04250)-RELATED"/>
    <property type="match status" value="1"/>
</dbReference>
<evidence type="ECO:0000256" key="6">
    <source>
        <dbReference type="SAM" id="Phobius"/>
    </source>
</evidence>
<dbReference type="Gene3D" id="1.20.1250.20">
    <property type="entry name" value="MFS general substrate transporter like domains"/>
    <property type="match status" value="1"/>
</dbReference>
<name>A0AA39J3I3_9AGAR</name>
<feature type="transmembrane region" description="Helical" evidence="6">
    <location>
        <begin position="342"/>
        <end position="360"/>
    </location>
</feature>
<feature type="transmembrane region" description="Helical" evidence="6">
    <location>
        <begin position="463"/>
        <end position="484"/>
    </location>
</feature>
<evidence type="ECO:0000256" key="2">
    <source>
        <dbReference type="ARBA" id="ARBA00022448"/>
    </source>
</evidence>